<dbReference type="SUPFAM" id="SSF57196">
    <property type="entry name" value="EGF/Laminin"/>
    <property type="match status" value="1"/>
</dbReference>
<evidence type="ECO:0000313" key="27">
    <source>
        <dbReference type="EMBL" id="CAH9142037.1"/>
    </source>
</evidence>
<evidence type="ECO:0000256" key="5">
    <source>
        <dbReference type="ARBA" id="ARBA00022679"/>
    </source>
</evidence>
<dbReference type="GO" id="GO:0030247">
    <property type="term" value="F:polysaccharide binding"/>
    <property type="evidence" value="ECO:0007669"/>
    <property type="project" value="InterPro"/>
</dbReference>
<dbReference type="InterPro" id="IPR008271">
    <property type="entry name" value="Ser/Thr_kinase_AS"/>
</dbReference>
<keyword evidence="7 23" id="KW-0732">Signal</keyword>
<dbReference type="GO" id="GO:0004674">
    <property type="term" value="F:protein serine/threonine kinase activity"/>
    <property type="evidence" value="ECO:0007669"/>
    <property type="project" value="UniProtKB-KW"/>
</dbReference>
<evidence type="ECO:0000259" key="24">
    <source>
        <dbReference type="PROSITE" id="PS50011"/>
    </source>
</evidence>
<dbReference type="AlphaFoldDB" id="A0AAV0DNJ5"/>
<dbReference type="FunFam" id="2.10.25.10:FF:000038">
    <property type="entry name" value="Fibrillin 2"/>
    <property type="match status" value="1"/>
</dbReference>
<evidence type="ECO:0000256" key="12">
    <source>
        <dbReference type="ARBA" id="ARBA00022989"/>
    </source>
</evidence>
<dbReference type="InterPro" id="IPR045274">
    <property type="entry name" value="WAK-like"/>
</dbReference>
<dbReference type="InterPro" id="IPR049883">
    <property type="entry name" value="NOTCH1_EGF-like"/>
</dbReference>
<gene>
    <name evidence="26" type="ORF">CEPIT_LOCUS17136</name>
    <name evidence="27" type="ORF">CEPIT_LOCUS39594</name>
</gene>
<feature type="signal peptide" evidence="23">
    <location>
        <begin position="1"/>
        <end position="47"/>
    </location>
</feature>
<dbReference type="PANTHER" id="PTHR27005:SF283">
    <property type="entry name" value="OS02G0633066 PROTEIN"/>
    <property type="match status" value="1"/>
</dbReference>
<dbReference type="GO" id="GO:0005509">
    <property type="term" value="F:calcium ion binding"/>
    <property type="evidence" value="ECO:0007669"/>
    <property type="project" value="InterPro"/>
</dbReference>
<dbReference type="InterPro" id="IPR017441">
    <property type="entry name" value="Protein_kinase_ATP_BS"/>
</dbReference>
<dbReference type="SUPFAM" id="SSF56112">
    <property type="entry name" value="Protein kinase-like (PK-like)"/>
    <property type="match status" value="1"/>
</dbReference>
<evidence type="ECO:0000256" key="1">
    <source>
        <dbReference type="ARBA" id="ARBA00004479"/>
    </source>
</evidence>
<dbReference type="PROSITE" id="PS00107">
    <property type="entry name" value="PROTEIN_KINASE_ATP"/>
    <property type="match status" value="1"/>
</dbReference>
<keyword evidence="2" id="KW-0723">Serine/threonine-protein kinase</keyword>
<keyword evidence="15" id="KW-0325">Glycoprotein</keyword>
<keyword evidence="13 22" id="KW-0472">Membrane</keyword>
<sequence length="812" mass="89370">MREALLPTTLPFKSQNTIMQPICKLAVSLQLASFILLLLLLSPPTIAQTPPSKATTTTITKGTTITKPGCPRKCGNLTVPYPFGVGLGSGCALNPSLEINCNTSNNPPMPLIWNLHVYDISDSQVWISNSVFTRCYTPTGGLLAQNPAWINLGSSSPYTFSDKNQFTVVGCDDGGVFIGNSLRNGKNIGNGCAATCDKPQDVTGGRCIGSAGCCQIPIMKGLRIINVTGMASVYGHARVWSDNPCGNAFIGEAGRFDFRGSDDLKDLNFRRRVMESVPVVLDWAIGNLSCEGARKKDDYACKEKSQCVDVDNDSGGYRCRCDNGYMGNPYISNGCQDIDECKDPNENPCEKICTNTPPGSYTCSCPHGYTGDGKKNGQGCVATGSEFPWIKFSVGLGIGFLSLVAGVTWLYFFVKKTRLIRLREKFFQQNGGLILNQRITTTVDGAGVDAAKIFTAEELKRATNDYSSDRELGRGGNGIVYKGILPDNRVVAIKKSKTMDESKIEEFINEVVILTQVNHRNVVKLIGCCLEVEVPMLVYEYVSHGTLYEHIHKLGGSSDWLSWEIRLRIAAETASALAYLHSSAAIPIFHRDVKSANILLDDKYIAKVSDFGASRLIPLDQTHLATLVQGTFGYLDPEYFQTGQLTEKSDVYSFGVVICELLTGMKPVSRERSEEERNLAAYVVRSMDKNQLFKILDRRVLKEAALEQVERVAGLARGCVHLNGADRPTMKEVAMEFERLRKFNKETWNRGLRTPRDDVIFVGQMDDQDRSSSSGDLYTLHLNSTTLTSEYSGQYTTSTSSIPRFPINPNQR</sequence>
<keyword evidence="6 22" id="KW-0812">Transmembrane</keyword>
<evidence type="ECO:0000256" key="15">
    <source>
        <dbReference type="ARBA" id="ARBA00023180"/>
    </source>
</evidence>
<feature type="domain" description="Protein kinase" evidence="24">
    <location>
        <begin position="466"/>
        <end position="740"/>
    </location>
</feature>
<dbReference type="CDD" id="cd00054">
    <property type="entry name" value="EGF_CA"/>
    <property type="match status" value="1"/>
</dbReference>
<keyword evidence="5" id="KW-0808">Transferase</keyword>
<dbReference type="PROSITE" id="PS50011">
    <property type="entry name" value="PROTEIN_KINASE_DOM"/>
    <property type="match status" value="1"/>
</dbReference>
<dbReference type="InterPro" id="IPR011009">
    <property type="entry name" value="Kinase-like_dom_sf"/>
</dbReference>
<dbReference type="PANTHER" id="PTHR27005">
    <property type="entry name" value="WALL-ASSOCIATED RECEPTOR KINASE-LIKE 21"/>
    <property type="match status" value="1"/>
</dbReference>
<comment type="catalytic activity">
    <reaction evidence="16">
        <text>L-seryl-[protein] + ATP = O-phospho-L-seryl-[protein] + ADP + H(+)</text>
        <dbReference type="Rhea" id="RHEA:17989"/>
        <dbReference type="Rhea" id="RHEA-COMP:9863"/>
        <dbReference type="Rhea" id="RHEA-COMP:11604"/>
        <dbReference type="ChEBI" id="CHEBI:15378"/>
        <dbReference type="ChEBI" id="CHEBI:29999"/>
        <dbReference type="ChEBI" id="CHEBI:30616"/>
        <dbReference type="ChEBI" id="CHEBI:83421"/>
        <dbReference type="ChEBI" id="CHEBI:456216"/>
    </reaction>
</comment>
<dbReference type="GO" id="GO:0005886">
    <property type="term" value="C:plasma membrane"/>
    <property type="evidence" value="ECO:0007669"/>
    <property type="project" value="TreeGrafter"/>
</dbReference>
<dbReference type="CDD" id="cd14066">
    <property type="entry name" value="STKc_IRAK"/>
    <property type="match status" value="1"/>
</dbReference>
<evidence type="ECO:0000256" key="9">
    <source>
        <dbReference type="ARBA" id="ARBA00022741"/>
    </source>
</evidence>
<keyword evidence="28" id="KW-1185">Reference proteome</keyword>
<keyword evidence="3 19" id="KW-0245">EGF-like domain</keyword>
<evidence type="ECO:0000256" key="17">
    <source>
        <dbReference type="ARBA" id="ARBA00047951"/>
    </source>
</evidence>
<dbReference type="Pfam" id="PF07714">
    <property type="entry name" value="PK_Tyr_Ser-Thr"/>
    <property type="match status" value="1"/>
</dbReference>
<comment type="catalytic activity">
    <reaction evidence="17">
        <text>L-threonyl-[protein] + ATP = O-phospho-L-threonyl-[protein] + ADP + H(+)</text>
        <dbReference type="Rhea" id="RHEA:46608"/>
        <dbReference type="Rhea" id="RHEA-COMP:11060"/>
        <dbReference type="Rhea" id="RHEA-COMP:11605"/>
        <dbReference type="ChEBI" id="CHEBI:15378"/>
        <dbReference type="ChEBI" id="CHEBI:30013"/>
        <dbReference type="ChEBI" id="CHEBI:30616"/>
        <dbReference type="ChEBI" id="CHEBI:61977"/>
        <dbReference type="ChEBI" id="CHEBI:456216"/>
    </reaction>
</comment>
<dbReference type="Pfam" id="PF07645">
    <property type="entry name" value="EGF_CA"/>
    <property type="match status" value="1"/>
</dbReference>
<evidence type="ECO:0000259" key="25">
    <source>
        <dbReference type="PROSITE" id="PS50026"/>
    </source>
</evidence>
<dbReference type="FunFam" id="3.30.200.20:FF:000043">
    <property type="entry name" value="Wall-associated receptor kinase 2"/>
    <property type="match status" value="1"/>
</dbReference>
<evidence type="ECO:0000256" key="10">
    <source>
        <dbReference type="ARBA" id="ARBA00022777"/>
    </source>
</evidence>
<feature type="binding site" evidence="20">
    <location>
        <position position="495"/>
    </location>
    <ligand>
        <name>ATP</name>
        <dbReference type="ChEBI" id="CHEBI:30616"/>
    </ligand>
</feature>
<keyword evidence="14" id="KW-1015">Disulfide bond</keyword>
<protein>
    <recommendedName>
        <fullName evidence="29">Protein kinase domain-containing protein</fullName>
    </recommendedName>
</protein>
<dbReference type="InterPro" id="IPR001881">
    <property type="entry name" value="EGF-like_Ca-bd_dom"/>
</dbReference>
<evidence type="ECO:0000256" key="18">
    <source>
        <dbReference type="ARBA" id="ARBA00058961"/>
    </source>
</evidence>
<feature type="chain" id="PRO_5044713361" description="Protein kinase domain-containing protein" evidence="23">
    <location>
        <begin position="48"/>
        <end position="812"/>
    </location>
</feature>
<dbReference type="Gene3D" id="2.10.25.10">
    <property type="entry name" value="Laminin"/>
    <property type="match status" value="2"/>
</dbReference>
<dbReference type="EMBL" id="CAMAPF010000130">
    <property type="protein sequence ID" value="CAH9105267.1"/>
    <property type="molecule type" value="Genomic_DNA"/>
</dbReference>
<comment type="caution">
    <text evidence="19">Lacks conserved residue(s) required for the propagation of feature annotation.</text>
</comment>
<evidence type="ECO:0000256" key="2">
    <source>
        <dbReference type="ARBA" id="ARBA00022527"/>
    </source>
</evidence>
<feature type="transmembrane region" description="Helical" evidence="22">
    <location>
        <begin position="389"/>
        <end position="414"/>
    </location>
</feature>
<comment type="subcellular location">
    <subcellularLocation>
        <location evidence="1">Membrane</location>
        <topology evidence="1">Single-pass type I membrane protein</topology>
    </subcellularLocation>
</comment>
<comment type="caution">
    <text evidence="26">The sequence shown here is derived from an EMBL/GenBank/DDBJ whole genome shotgun (WGS) entry which is preliminary data.</text>
</comment>
<evidence type="ECO:0000256" key="22">
    <source>
        <dbReference type="SAM" id="Phobius"/>
    </source>
</evidence>
<dbReference type="Gene3D" id="1.10.510.10">
    <property type="entry name" value="Transferase(Phosphotransferase) domain 1"/>
    <property type="match status" value="1"/>
</dbReference>
<evidence type="ECO:0000256" key="20">
    <source>
        <dbReference type="PROSITE-ProRule" id="PRU10141"/>
    </source>
</evidence>
<evidence type="ECO:0000256" key="3">
    <source>
        <dbReference type="ARBA" id="ARBA00022536"/>
    </source>
</evidence>
<proteinExistence type="predicted"/>
<evidence type="ECO:0000256" key="13">
    <source>
        <dbReference type="ARBA" id="ARBA00023136"/>
    </source>
</evidence>
<dbReference type="InterPro" id="IPR000742">
    <property type="entry name" value="EGF"/>
</dbReference>
<dbReference type="Proteomes" id="UP001152523">
    <property type="component" value="Unassembled WGS sequence"/>
</dbReference>
<keyword evidence="10" id="KW-0418">Kinase</keyword>
<keyword evidence="12 22" id="KW-1133">Transmembrane helix</keyword>
<dbReference type="PROSITE" id="PS50026">
    <property type="entry name" value="EGF_3"/>
    <property type="match status" value="1"/>
</dbReference>
<keyword evidence="8" id="KW-0677">Repeat</keyword>
<dbReference type="GO" id="GO:0005524">
    <property type="term" value="F:ATP binding"/>
    <property type="evidence" value="ECO:0007669"/>
    <property type="project" value="UniProtKB-UniRule"/>
</dbReference>
<evidence type="ECO:0000256" key="7">
    <source>
        <dbReference type="ARBA" id="ARBA00022729"/>
    </source>
</evidence>
<name>A0AAV0DNJ5_9ASTE</name>
<evidence type="ECO:0000256" key="19">
    <source>
        <dbReference type="PROSITE-ProRule" id="PRU00076"/>
    </source>
</evidence>
<evidence type="ECO:0000256" key="11">
    <source>
        <dbReference type="ARBA" id="ARBA00022840"/>
    </source>
</evidence>
<dbReference type="SMART" id="SM00181">
    <property type="entry name" value="EGF"/>
    <property type="match status" value="2"/>
</dbReference>
<reference evidence="26" key="1">
    <citation type="submission" date="2022-07" db="EMBL/GenBank/DDBJ databases">
        <authorList>
            <person name="Macas J."/>
            <person name="Novak P."/>
            <person name="Neumann P."/>
        </authorList>
    </citation>
    <scope>NUCLEOTIDE SEQUENCE</scope>
</reference>
<dbReference type="SMART" id="SM00179">
    <property type="entry name" value="EGF_CA"/>
    <property type="match status" value="1"/>
</dbReference>
<evidence type="ECO:0000256" key="8">
    <source>
        <dbReference type="ARBA" id="ARBA00022737"/>
    </source>
</evidence>
<accession>A0AAV0DNJ5</accession>
<dbReference type="FunFam" id="1.10.510.10:FF:000084">
    <property type="entry name" value="Wall-associated receptor kinase 2"/>
    <property type="match status" value="1"/>
</dbReference>
<evidence type="ECO:0000256" key="23">
    <source>
        <dbReference type="SAM" id="SignalP"/>
    </source>
</evidence>
<dbReference type="EMBL" id="CAMAPF010001035">
    <property type="protein sequence ID" value="CAH9142037.1"/>
    <property type="molecule type" value="Genomic_DNA"/>
</dbReference>
<dbReference type="InterPro" id="IPR000719">
    <property type="entry name" value="Prot_kinase_dom"/>
</dbReference>
<evidence type="ECO:0000256" key="16">
    <source>
        <dbReference type="ARBA" id="ARBA00047558"/>
    </source>
</evidence>
<keyword evidence="9 20" id="KW-0547">Nucleotide-binding</keyword>
<feature type="region of interest" description="Disordered" evidence="21">
    <location>
        <begin position="792"/>
        <end position="812"/>
    </location>
</feature>
<organism evidence="26 28">
    <name type="scientific">Cuscuta epithymum</name>
    <dbReference type="NCBI Taxonomy" id="186058"/>
    <lineage>
        <taxon>Eukaryota</taxon>
        <taxon>Viridiplantae</taxon>
        <taxon>Streptophyta</taxon>
        <taxon>Embryophyta</taxon>
        <taxon>Tracheophyta</taxon>
        <taxon>Spermatophyta</taxon>
        <taxon>Magnoliopsida</taxon>
        <taxon>eudicotyledons</taxon>
        <taxon>Gunneridae</taxon>
        <taxon>Pentapetalae</taxon>
        <taxon>asterids</taxon>
        <taxon>lamiids</taxon>
        <taxon>Solanales</taxon>
        <taxon>Convolvulaceae</taxon>
        <taxon>Cuscuteae</taxon>
        <taxon>Cuscuta</taxon>
        <taxon>Cuscuta subgen. Cuscuta</taxon>
    </lineage>
</organism>
<keyword evidence="4" id="KW-0597">Phosphoprotein</keyword>
<dbReference type="PROSITE" id="PS00108">
    <property type="entry name" value="PROTEIN_KINASE_ST"/>
    <property type="match status" value="1"/>
</dbReference>
<dbReference type="GO" id="GO:0007166">
    <property type="term" value="P:cell surface receptor signaling pathway"/>
    <property type="evidence" value="ECO:0007669"/>
    <property type="project" value="InterPro"/>
</dbReference>
<feature type="domain" description="EGF-like" evidence="25">
    <location>
        <begin position="337"/>
        <end position="372"/>
    </location>
</feature>
<evidence type="ECO:0000256" key="14">
    <source>
        <dbReference type="ARBA" id="ARBA00023157"/>
    </source>
</evidence>
<keyword evidence="11 20" id="KW-0067">ATP-binding</keyword>
<evidence type="ECO:0000256" key="21">
    <source>
        <dbReference type="SAM" id="MobiDB-lite"/>
    </source>
</evidence>
<evidence type="ECO:0000256" key="4">
    <source>
        <dbReference type="ARBA" id="ARBA00022553"/>
    </source>
</evidence>
<dbReference type="InterPro" id="IPR001245">
    <property type="entry name" value="Ser-Thr/Tyr_kinase_cat_dom"/>
</dbReference>
<evidence type="ECO:0000256" key="6">
    <source>
        <dbReference type="ARBA" id="ARBA00022692"/>
    </source>
</evidence>
<evidence type="ECO:0000313" key="26">
    <source>
        <dbReference type="EMBL" id="CAH9105267.1"/>
    </source>
</evidence>
<dbReference type="Pfam" id="PF13947">
    <property type="entry name" value="GUB_WAK_bind"/>
    <property type="match status" value="1"/>
</dbReference>
<dbReference type="Gene3D" id="3.30.200.20">
    <property type="entry name" value="Phosphorylase Kinase, domain 1"/>
    <property type="match status" value="1"/>
</dbReference>
<evidence type="ECO:0008006" key="29">
    <source>
        <dbReference type="Google" id="ProtNLM"/>
    </source>
</evidence>
<dbReference type="SMART" id="SM00220">
    <property type="entry name" value="S_TKc"/>
    <property type="match status" value="1"/>
</dbReference>
<comment type="function">
    <text evidence="18">Serine/threonine-protein kinase that may function as a signaling receptor of extracellular matrix component. Binding to pectin may have significance in the control of cell expansion, morphogenesis and development.</text>
</comment>
<dbReference type="InterPro" id="IPR025287">
    <property type="entry name" value="WAK_GUB"/>
</dbReference>
<evidence type="ECO:0000313" key="28">
    <source>
        <dbReference type="Proteomes" id="UP001152523"/>
    </source>
</evidence>